<comment type="caution">
    <text evidence="1">The sequence shown here is derived from an EMBL/GenBank/DDBJ whole genome shotgun (WGS) entry which is preliminary data.</text>
</comment>
<keyword evidence="2" id="KW-1185">Reference proteome</keyword>
<dbReference type="AlphaFoldDB" id="A0AAJ1SU71"/>
<protein>
    <submittedName>
        <fullName evidence="1">Uncharacterized protein</fullName>
    </submittedName>
</protein>
<dbReference type="EMBL" id="JAUSTB010000012">
    <property type="protein sequence ID" value="MDQ0147350.1"/>
    <property type="molecule type" value="Genomic_DNA"/>
</dbReference>
<gene>
    <name evidence="1" type="ORF">J2T23_003260</name>
</gene>
<accession>A0AAJ1SU71</accession>
<sequence length="36" mass="3760">MLSPGAWHGNGPLIPAPGSAVGRQTFQEWLDAIDAV</sequence>
<proteinExistence type="predicted"/>
<evidence type="ECO:0000313" key="1">
    <source>
        <dbReference type="EMBL" id="MDQ0147350.1"/>
    </source>
</evidence>
<evidence type="ECO:0000313" key="2">
    <source>
        <dbReference type="Proteomes" id="UP001239267"/>
    </source>
</evidence>
<dbReference type="Proteomes" id="UP001239267">
    <property type="component" value="Unassembled WGS sequence"/>
</dbReference>
<name>A0AAJ1SU71_9MICC</name>
<reference evidence="1 2" key="1">
    <citation type="submission" date="2023-07" db="EMBL/GenBank/DDBJ databases">
        <title>Sorghum-associated microbial communities from plants grown in Nebraska, USA.</title>
        <authorList>
            <person name="Schachtman D."/>
        </authorList>
    </citation>
    <scope>NUCLEOTIDE SEQUENCE [LARGE SCALE GENOMIC DNA]</scope>
    <source>
        <strain evidence="1 2">DS1001</strain>
    </source>
</reference>
<organism evidence="1 2">
    <name type="scientific">Pseudarthrobacter niigatensis</name>
    <dbReference type="NCBI Taxonomy" id="369935"/>
    <lineage>
        <taxon>Bacteria</taxon>
        <taxon>Bacillati</taxon>
        <taxon>Actinomycetota</taxon>
        <taxon>Actinomycetes</taxon>
        <taxon>Micrococcales</taxon>
        <taxon>Micrococcaceae</taxon>
        <taxon>Pseudarthrobacter</taxon>
    </lineage>
</organism>